<dbReference type="EMBL" id="JACIEQ010000002">
    <property type="protein sequence ID" value="MBB4021978.1"/>
    <property type="molecule type" value="Genomic_DNA"/>
</dbReference>
<gene>
    <name evidence="1" type="ORF">GGR17_001787</name>
</gene>
<evidence type="ECO:0000313" key="1">
    <source>
        <dbReference type="EMBL" id="MBB4021978.1"/>
    </source>
</evidence>
<name>A0A840CEN9_9RHOB</name>
<proteinExistence type="predicted"/>
<dbReference type="Proteomes" id="UP000585681">
    <property type="component" value="Unassembled WGS sequence"/>
</dbReference>
<evidence type="ECO:0000313" key="2">
    <source>
        <dbReference type="Proteomes" id="UP000585681"/>
    </source>
</evidence>
<sequence>MSYMRPIHANDIWLNQVFAAKSAANGGVVRRKIVDVERKIGRQRLELEVRKRGFHMIECGAQFVIICDPTEVKLIC</sequence>
<comment type="caution">
    <text evidence="1">The sequence shown here is derived from an EMBL/GenBank/DDBJ whole genome shotgun (WGS) entry which is preliminary data.</text>
</comment>
<dbReference type="AlphaFoldDB" id="A0A840CEN9"/>
<accession>A0A840CEN9</accession>
<protein>
    <recommendedName>
        <fullName evidence="3">N-(5'-phosphoribosyl)anthranilate isomerase</fullName>
    </recommendedName>
</protein>
<dbReference type="RefSeq" id="WP_054538697.1">
    <property type="nucleotide sequence ID" value="NZ_JACIEQ010000002.1"/>
</dbReference>
<organism evidence="1 2">
    <name type="scientific">Actibacterium naphthalenivorans</name>
    <dbReference type="NCBI Taxonomy" id="1614693"/>
    <lineage>
        <taxon>Bacteria</taxon>
        <taxon>Pseudomonadati</taxon>
        <taxon>Pseudomonadota</taxon>
        <taxon>Alphaproteobacteria</taxon>
        <taxon>Rhodobacterales</taxon>
        <taxon>Roseobacteraceae</taxon>
        <taxon>Actibacterium</taxon>
    </lineage>
</organism>
<reference evidence="1" key="1">
    <citation type="submission" date="2020-08" db="EMBL/GenBank/DDBJ databases">
        <title>Genomic Encyclopedia of Type Strains, Phase IV (KMG-IV): sequencing the most valuable type-strain genomes for metagenomic binning, comparative biology and taxonomic classification.</title>
        <authorList>
            <person name="Goeker M."/>
        </authorList>
    </citation>
    <scope>NUCLEOTIDE SEQUENCE [LARGE SCALE GENOMIC DNA]</scope>
    <source>
        <strain evidence="1">DSM 105040</strain>
    </source>
</reference>
<evidence type="ECO:0008006" key="3">
    <source>
        <dbReference type="Google" id="ProtNLM"/>
    </source>
</evidence>
<keyword evidence="2" id="KW-1185">Reference proteome</keyword>